<dbReference type="GO" id="GO:0043597">
    <property type="term" value="C:cytoplasmic replication fork"/>
    <property type="evidence" value="ECO:0007669"/>
    <property type="project" value="TreeGrafter"/>
</dbReference>
<dbReference type="InterPro" id="IPR023405">
    <property type="entry name" value="Topo_IA_core_domain"/>
</dbReference>
<evidence type="ECO:0000259" key="11">
    <source>
        <dbReference type="PROSITE" id="PS52039"/>
    </source>
</evidence>
<dbReference type="SUPFAM" id="SSF56712">
    <property type="entry name" value="Prokaryotic type I DNA topoisomerase"/>
    <property type="match status" value="1"/>
</dbReference>
<dbReference type="GO" id="GO:0006310">
    <property type="term" value="P:DNA recombination"/>
    <property type="evidence" value="ECO:0007669"/>
    <property type="project" value="TreeGrafter"/>
</dbReference>
<dbReference type="Gene3D" id="2.70.20.10">
    <property type="entry name" value="Topoisomerase I, domain 3"/>
    <property type="match status" value="1"/>
</dbReference>
<dbReference type="SMART" id="SM00493">
    <property type="entry name" value="TOPRIM"/>
    <property type="match status" value="1"/>
</dbReference>
<keyword evidence="5" id="KW-0238">DNA-binding</keyword>
<dbReference type="GO" id="GO:0003917">
    <property type="term" value="F:DNA topoisomerase type I (single strand cut, ATP-independent) activity"/>
    <property type="evidence" value="ECO:0007669"/>
    <property type="project" value="UniProtKB-EC"/>
</dbReference>
<comment type="catalytic activity">
    <reaction evidence="1">
        <text>ATP-independent breakage of single-stranded DNA, followed by passage and rejoining.</text>
        <dbReference type="EC" id="5.6.2.1"/>
    </reaction>
</comment>
<organism evidence="12 13">
    <name type="scientific">Lysinibacillus irui</name>
    <dbReference type="NCBI Taxonomy" id="2998077"/>
    <lineage>
        <taxon>Bacteria</taxon>
        <taxon>Bacillati</taxon>
        <taxon>Bacillota</taxon>
        <taxon>Bacilli</taxon>
        <taxon>Bacillales</taxon>
        <taxon>Bacillaceae</taxon>
        <taxon>Lysinibacillus</taxon>
    </lineage>
</organism>
<dbReference type="CDD" id="cd03362">
    <property type="entry name" value="TOPRIM_TopoIA_TopoIII"/>
    <property type="match status" value="1"/>
</dbReference>
<keyword evidence="4" id="KW-0799">Topoisomerase</keyword>
<keyword evidence="12" id="KW-0614">Plasmid</keyword>
<evidence type="ECO:0000313" key="12">
    <source>
        <dbReference type="EMBL" id="WDV09299.1"/>
    </source>
</evidence>
<evidence type="ECO:0000256" key="5">
    <source>
        <dbReference type="ARBA" id="ARBA00023125"/>
    </source>
</evidence>
<dbReference type="GO" id="GO:0006281">
    <property type="term" value="P:DNA repair"/>
    <property type="evidence" value="ECO:0007669"/>
    <property type="project" value="TreeGrafter"/>
</dbReference>
<name>A0AAJ5RUB3_9BACI</name>
<feature type="domain" description="Topo IA-type catalytic" evidence="11">
    <location>
        <begin position="150"/>
        <end position="594"/>
    </location>
</feature>
<keyword evidence="6 12" id="KW-0413">Isomerase</keyword>
<evidence type="ECO:0000256" key="9">
    <source>
        <dbReference type="ARBA" id="ARBA00032235"/>
    </source>
</evidence>
<dbReference type="Gene3D" id="1.10.290.10">
    <property type="entry name" value="Topoisomerase I, domain 4"/>
    <property type="match status" value="1"/>
</dbReference>
<dbReference type="Proteomes" id="UP001219585">
    <property type="component" value="Plasmid unnamed"/>
</dbReference>
<geneLocation type="plasmid" evidence="12 13">
    <name>unnamed</name>
</geneLocation>
<reference evidence="12" key="1">
    <citation type="submission" date="2022-11" db="EMBL/GenBank/DDBJ databases">
        <title>Lysinibacillus irui.</title>
        <authorList>
            <person name="Akintayo S.O."/>
        </authorList>
    </citation>
    <scope>NUCLEOTIDE SEQUENCE</scope>
    <source>
        <strain evidence="12">IRB4-01</strain>
        <plasmid evidence="12">unnamed</plasmid>
    </source>
</reference>
<evidence type="ECO:0000256" key="2">
    <source>
        <dbReference type="ARBA" id="ARBA00009446"/>
    </source>
</evidence>
<dbReference type="InterPro" id="IPR013825">
    <property type="entry name" value="Topo_IA_cen_sub2"/>
</dbReference>
<sequence>MIIAEKSDAAHAIASALTNDYKECPGYLMGNNGLLITWTQGHLLTLQEPDEINPEWEDWSWDTLPILPTYLPLKPLPNAQKQLDVIASLIKNCHVVVNAMDAGIEGELIFAYLAIYLKFLDFPTKRLWTASLQPTAIKKAYEDMKDIKEYQHLRNAGLARSMGDYILGINSTRSITLAGGGKTISAGRILSPTLALIYDRQIARDQFEEEIYYGIKATFQQGSIYYDSSFKGDRLIDYDEVEKIINLVEKQEGQVQFTDDTKLQMPPYLPNLTDVTVMANQRYGIKVSDGVKILQKLYLKKLITYPRTSSRYVTPDELDLLHRSYKALIEVFPNLKKGSEISRVNLNNKRIFNPENVQDHHAILPEATKPVDLTEEENLVYQIIVERFFLQFQAPVKTLQRKVLTVVNDYNFQTTFKKVIDYGWKGLNLDFTNLLIEEQDDDEMLEEEVDVLPDIQMDIAIKNIGLEVKEKKTAAPPLYTEGSLMKLMENISSLITNKKYKDALKGCGIGTSATRAETIKKLQDNGYVISQKRKLEVTKLGKAVIQLLRKSKSHLLTSPELTAKWELELEEIKKGKDSKHFNDAVANFTLNFVEEMKDLSLSDNALSAFSAKCPSCGKPLNENKKVYYCTQDDTDCTFYIWKNQYNKSITKKMLDDLIQKGETSLLTFKTKDGTRKYKARFKLVMPIKQGKLQLEYI</sequence>
<dbReference type="RefSeq" id="WP_274797516.1">
    <property type="nucleotide sequence ID" value="NZ_CP113528.1"/>
</dbReference>
<dbReference type="GO" id="GO:0003677">
    <property type="term" value="F:DNA binding"/>
    <property type="evidence" value="ECO:0007669"/>
    <property type="project" value="UniProtKB-KW"/>
</dbReference>
<dbReference type="GO" id="GO:0006265">
    <property type="term" value="P:DNA topological change"/>
    <property type="evidence" value="ECO:0007669"/>
    <property type="project" value="InterPro"/>
</dbReference>
<dbReference type="Gene3D" id="3.40.50.140">
    <property type="match status" value="1"/>
</dbReference>
<gene>
    <name evidence="12" type="ORF">OU989_22510</name>
</gene>
<dbReference type="EC" id="5.6.2.1" evidence="3"/>
<evidence type="ECO:0000256" key="7">
    <source>
        <dbReference type="ARBA" id="ARBA00030003"/>
    </source>
</evidence>
<protein>
    <recommendedName>
        <fullName evidence="3">DNA topoisomerase</fullName>
        <ecNumber evidence="3">5.6.2.1</ecNumber>
    </recommendedName>
    <alternativeName>
        <fullName evidence="10">Omega-protein</fullName>
    </alternativeName>
    <alternativeName>
        <fullName evidence="9">Relaxing enzyme</fullName>
    </alternativeName>
    <alternativeName>
        <fullName evidence="7">Swivelase</fullName>
    </alternativeName>
    <alternativeName>
        <fullName evidence="8">Untwisting enzyme</fullName>
    </alternativeName>
</protein>
<dbReference type="EMBL" id="CP113528">
    <property type="protein sequence ID" value="WDV09299.1"/>
    <property type="molecule type" value="Genomic_DNA"/>
</dbReference>
<dbReference type="KEGG" id="liu:OU989_22510"/>
<dbReference type="Pfam" id="PF01131">
    <property type="entry name" value="Topoisom_bac"/>
    <property type="match status" value="1"/>
</dbReference>
<dbReference type="PANTHER" id="PTHR11390">
    <property type="entry name" value="PROKARYOTIC DNA TOPOISOMERASE"/>
    <property type="match status" value="1"/>
</dbReference>
<dbReference type="InterPro" id="IPR013826">
    <property type="entry name" value="Topo_IA_cen_sub3"/>
</dbReference>
<dbReference type="InterPro" id="IPR000380">
    <property type="entry name" value="Topo_IA"/>
</dbReference>
<evidence type="ECO:0000256" key="8">
    <source>
        <dbReference type="ARBA" id="ARBA00031985"/>
    </source>
</evidence>
<proteinExistence type="inferred from homology"/>
<dbReference type="AlphaFoldDB" id="A0AAJ5RUB3"/>
<dbReference type="InterPro" id="IPR034144">
    <property type="entry name" value="TOPRIM_TopoIII"/>
</dbReference>
<evidence type="ECO:0000256" key="1">
    <source>
        <dbReference type="ARBA" id="ARBA00000213"/>
    </source>
</evidence>
<dbReference type="InterPro" id="IPR006171">
    <property type="entry name" value="TOPRIM_dom"/>
</dbReference>
<dbReference type="InterPro" id="IPR003601">
    <property type="entry name" value="Topo_IA_2"/>
</dbReference>
<dbReference type="InterPro" id="IPR003602">
    <property type="entry name" value="Topo_IA_DNA-bd_dom"/>
</dbReference>
<evidence type="ECO:0000256" key="10">
    <source>
        <dbReference type="ARBA" id="ARBA00032877"/>
    </source>
</evidence>
<dbReference type="InterPro" id="IPR013497">
    <property type="entry name" value="Topo_IA_cen"/>
</dbReference>
<evidence type="ECO:0000256" key="3">
    <source>
        <dbReference type="ARBA" id="ARBA00012891"/>
    </source>
</evidence>
<dbReference type="PROSITE" id="PS52039">
    <property type="entry name" value="TOPO_IA_2"/>
    <property type="match status" value="1"/>
</dbReference>
<dbReference type="SMART" id="SM00437">
    <property type="entry name" value="TOP1Ac"/>
    <property type="match status" value="1"/>
</dbReference>
<dbReference type="PROSITE" id="PS00396">
    <property type="entry name" value="TOPO_IA_1"/>
    <property type="match status" value="1"/>
</dbReference>
<dbReference type="InterPro" id="IPR013824">
    <property type="entry name" value="Topo_IA_cen_sub1"/>
</dbReference>
<dbReference type="PRINTS" id="PR00417">
    <property type="entry name" value="PRTPISMRASEI"/>
</dbReference>
<dbReference type="PANTHER" id="PTHR11390:SF21">
    <property type="entry name" value="DNA TOPOISOMERASE 3-ALPHA"/>
    <property type="match status" value="1"/>
</dbReference>
<accession>A0AAJ5RUB3</accession>
<evidence type="ECO:0000313" key="13">
    <source>
        <dbReference type="Proteomes" id="UP001219585"/>
    </source>
</evidence>
<evidence type="ECO:0000256" key="4">
    <source>
        <dbReference type="ARBA" id="ARBA00023029"/>
    </source>
</evidence>
<dbReference type="InterPro" id="IPR023406">
    <property type="entry name" value="Topo_IA_AS"/>
</dbReference>
<comment type="similarity">
    <text evidence="2">Belongs to the type IA topoisomerase family.</text>
</comment>
<dbReference type="SMART" id="SM00436">
    <property type="entry name" value="TOP1Bc"/>
    <property type="match status" value="1"/>
</dbReference>
<dbReference type="Pfam" id="PF01751">
    <property type="entry name" value="Toprim"/>
    <property type="match status" value="1"/>
</dbReference>
<evidence type="ECO:0000256" key="6">
    <source>
        <dbReference type="ARBA" id="ARBA00023235"/>
    </source>
</evidence>
<dbReference type="Gene3D" id="1.10.460.10">
    <property type="entry name" value="Topoisomerase I, domain 2"/>
    <property type="match status" value="1"/>
</dbReference>